<dbReference type="EMBL" id="BMGT01000002">
    <property type="protein sequence ID" value="GGG75199.1"/>
    <property type="molecule type" value="Genomic_DNA"/>
</dbReference>
<dbReference type="PANTHER" id="PTHR30469:SF37">
    <property type="entry name" value="RAGD PROTEIN"/>
    <property type="match status" value="1"/>
</dbReference>
<feature type="domain" description="CzcB-like barrel-sandwich hybrid" evidence="4">
    <location>
        <begin position="67"/>
        <end position="229"/>
    </location>
</feature>
<protein>
    <submittedName>
        <fullName evidence="6">Secretion protein HlyD</fullName>
    </submittedName>
</protein>
<dbReference type="Pfam" id="PF25973">
    <property type="entry name" value="BSH_CzcB"/>
    <property type="match status" value="1"/>
</dbReference>
<reference evidence="6" key="1">
    <citation type="journal article" date="2014" name="Int. J. Syst. Evol. Microbiol.">
        <title>Complete genome sequence of Corynebacterium casei LMG S-19264T (=DSM 44701T), isolated from a smear-ripened cheese.</title>
        <authorList>
            <consortium name="US DOE Joint Genome Institute (JGI-PGF)"/>
            <person name="Walter F."/>
            <person name="Albersmeier A."/>
            <person name="Kalinowski J."/>
            <person name="Ruckert C."/>
        </authorList>
    </citation>
    <scope>NUCLEOTIDE SEQUENCE</scope>
    <source>
        <strain evidence="6">CGMCC 1.12997</strain>
    </source>
</reference>
<evidence type="ECO:0000313" key="7">
    <source>
        <dbReference type="Proteomes" id="UP000647241"/>
    </source>
</evidence>
<sequence>MCKRTSLTLAGVSVLITLACFVSTGCKSSSSQASSPTITGASVARVTRGNLASTLTVAGQFQPYQEVDLHAKVSGYIRRINVDIGDRVRTGQVIATLEVPELNAQLVGAQAEVRHSQSEIARAKSQVVGAESSHAALHDAYLRLSEAARQRPGLIAQQELDDALAKDQNSEASIDVAKAALAATEEQLSVSNADKQRVQALADYSVVTAPFNGVVTKRYADTGSLIQAGTASNTQAMPVVQLAQSDVLRLRMPVPEADVPYIQDGGTVQVKVQATGKSFMGKIIRFARALDPSTRTMVTEVDVANPTLELSPGMYAETVISLQQRNNVLEVPIRAVVQGDSQSYVLALDKDNRVEKKIVTLGVQGADRAEITSGLTEGEVVIVSAQANYQVGQQVAPRFESVSMPSEAGDK</sequence>
<comment type="similarity">
    <text evidence="1">Belongs to the membrane fusion protein (MFP) (TC 8.A.1) family.</text>
</comment>
<dbReference type="NCBIfam" id="TIGR01730">
    <property type="entry name" value="RND_mfp"/>
    <property type="match status" value="1"/>
</dbReference>
<comment type="caution">
    <text evidence="6">The sequence shown here is derived from an EMBL/GenBank/DDBJ whole genome shotgun (WGS) entry which is preliminary data.</text>
</comment>
<dbReference type="Pfam" id="PF25989">
    <property type="entry name" value="YknX_C"/>
    <property type="match status" value="1"/>
</dbReference>
<evidence type="ECO:0000259" key="3">
    <source>
        <dbReference type="Pfam" id="PF25954"/>
    </source>
</evidence>
<feature type="domain" description="YknX-like C-terminal permuted SH3-like" evidence="5">
    <location>
        <begin position="328"/>
        <end position="395"/>
    </location>
</feature>
<feature type="domain" description="CusB-like beta-barrel" evidence="3">
    <location>
        <begin position="252"/>
        <end position="320"/>
    </location>
</feature>
<feature type="signal peptide" evidence="2">
    <location>
        <begin position="1"/>
        <end position="24"/>
    </location>
</feature>
<dbReference type="InterPro" id="IPR006143">
    <property type="entry name" value="RND_pump_MFP"/>
</dbReference>
<name>A0A917HD88_9BACT</name>
<organism evidence="6 7">
    <name type="scientific">Edaphobacter dinghuensis</name>
    <dbReference type="NCBI Taxonomy" id="1560005"/>
    <lineage>
        <taxon>Bacteria</taxon>
        <taxon>Pseudomonadati</taxon>
        <taxon>Acidobacteriota</taxon>
        <taxon>Terriglobia</taxon>
        <taxon>Terriglobales</taxon>
        <taxon>Acidobacteriaceae</taxon>
        <taxon>Edaphobacter</taxon>
    </lineage>
</organism>
<dbReference type="PROSITE" id="PS51257">
    <property type="entry name" value="PROKAR_LIPOPROTEIN"/>
    <property type="match status" value="1"/>
</dbReference>
<evidence type="ECO:0000256" key="2">
    <source>
        <dbReference type="SAM" id="SignalP"/>
    </source>
</evidence>
<gene>
    <name evidence="6" type="ORF">GCM10011585_17510</name>
</gene>
<dbReference type="InterPro" id="IPR058792">
    <property type="entry name" value="Beta-barrel_RND_2"/>
</dbReference>
<dbReference type="PANTHER" id="PTHR30469">
    <property type="entry name" value="MULTIDRUG RESISTANCE PROTEIN MDTA"/>
    <property type="match status" value="1"/>
</dbReference>
<reference evidence="6" key="2">
    <citation type="submission" date="2020-09" db="EMBL/GenBank/DDBJ databases">
        <authorList>
            <person name="Sun Q."/>
            <person name="Zhou Y."/>
        </authorList>
    </citation>
    <scope>NUCLEOTIDE SEQUENCE</scope>
    <source>
        <strain evidence="6">CGMCC 1.12997</strain>
    </source>
</reference>
<accession>A0A917HD88</accession>
<dbReference type="AlphaFoldDB" id="A0A917HD88"/>
<keyword evidence="2" id="KW-0732">Signal</keyword>
<dbReference type="GO" id="GO:1990281">
    <property type="term" value="C:efflux pump complex"/>
    <property type="evidence" value="ECO:0007669"/>
    <property type="project" value="TreeGrafter"/>
</dbReference>
<dbReference type="Gene3D" id="2.40.420.20">
    <property type="match status" value="1"/>
</dbReference>
<dbReference type="SUPFAM" id="SSF111369">
    <property type="entry name" value="HlyD-like secretion proteins"/>
    <property type="match status" value="1"/>
</dbReference>
<dbReference type="InterPro" id="IPR058647">
    <property type="entry name" value="BSH_CzcB-like"/>
</dbReference>
<dbReference type="InterPro" id="IPR058637">
    <property type="entry name" value="YknX-like_C"/>
</dbReference>
<proteinExistence type="inferred from homology"/>
<keyword evidence="7" id="KW-1185">Reference proteome</keyword>
<evidence type="ECO:0000313" key="6">
    <source>
        <dbReference type="EMBL" id="GGG75199.1"/>
    </source>
</evidence>
<dbReference type="Proteomes" id="UP000647241">
    <property type="component" value="Unassembled WGS sequence"/>
</dbReference>
<dbReference type="GO" id="GO:0015562">
    <property type="term" value="F:efflux transmembrane transporter activity"/>
    <property type="evidence" value="ECO:0007669"/>
    <property type="project" value="TreeGrafter"/>
</dbReference>
<dbReference type="Gene3D" id="2.40.30.170">
    <property type="match status" value="1"/>
</dbReference>
<dbReference type="Gene3D" id="2.40.50.100">
    <property type="match status" value="2"/>
</dbReference>
<dbReference type="RefSeq" id="WP_188553771.1">
    <property type="nucleotide sequence ID" value="NZ_BMGT01000002.1"/>
</dbReference>
<evidence type="ECO:0000256" key="1">
    <source>
        <dbReference type="ARBA" id="ARBA00009477"/>
    </source>
</evidence>
<evidence type="ECO:0000259" key="4">
    <source>
        <dbReference type="Pfam" id="PF25973"/>
    </source>
</evidence>
<dbReference type="Pfam" id="PF25954">
    <property type="entry name" value="Beta-barrel_RND_2"/>
    <property type="match status" value="1"/>
</dbReference>
<feature type="chain" id="PRO_5037594383" evidence="2">
    <location>
        <begin position="25"/>
        <end position="411"/>
    </location>
</feature>
<evidence type="ECO:0000259" key="5">
    <source>
        <dbReference type="Pfam" id="PF25989"/>
    </source>
</evidence>